<keyword evidence="1 2" id="KW-0129">CBS domain</keyword>
<evidence type="ECO:0000313" key="5">
    <source>
        <dbReference type="Proteomes" id="UP000239724"/>
    </source>
</evidence>
<evidence type="ECO:0000259" key="3">
    <source>
        <dbReference type="PROSITE" id="PS51371"/>
    </source>
</evidence>
<dbReference type="InterPro" id="IPR000644">
    <property type="entry name" value="CBS_dom"/>
</dbReference>
<dbReference type="InterPro" id="IPR044725">
    <property type="entry name" value="CBSX3_CBS_dom"/>
</dbReference>
<organism evidence="4 5">
    <name type="scientific">Rhodopila globiformis</name>
    <name type="common">Rhodopseudomonas globiformis</name>
    <dbReference type="NCBI Taxonomy" id="1071"/>
    <lineage>
        <taxon>Bacteria</taxon>
        <taxon>Pseudomonadati</taxon>
        <taxon>Pseudomonadota</taxon>
        <taxon>Alphaproteobacteria</taxon>
        <taxon>Acetobacterales</taxon>
        <taxon>Acetobacteraceae</taxon>
        <taxon>Rhodopila</taxon>
    </lineage>
</organism>
<dbReference type="OrthoDB" id="9807125at2"/>
<evidence type="ECO:0000313" key="4">
    <source>
        <dbReference type="EMBL" id="PPQ30059.1"/>
    </source>
</evidence>
<dbReference type="SUPFAM" id="SSF54631">
    <property type="entry name" value="CBS-domain pair"/>
    <property type="match status" value="1"/>
</dbReference>
<dbReference type="InterPro" id="IPR051257">
    <property type="entry name" value="Diverse_CBS-Domain"/>
</dbReference>
<accession>A0A2S6N626</accession>
<dbReference type="InterPro" id="IPR046342">
    <property type="entry name" value="CBS_dom_sf"/>
</dbReference>
<dbReference type="Proteomes" id="UP000239724">
    <property type="component" value="Unassembled WGS sequence"/>
</dbReference>
<dbReference type="RefSeq" id="WP_104520602.1">
    <property type="nucleotide sequence ID" value="NZ_NHRY01000217.1"/>
</dbReference>
<dbReference type="SMART" id="SM00116">
    <property type="entry name" value="CBS"/>
    <property type="match status" value="2"/>
</dbReference>
<dbReference type="PANTHER" id="PTHR43080:SF2">
    <property type="entry name" value="CBS DOMAIN-CONTAINING PROTEIN"/>
    <property type="match status" value="1"/>
</dbReference>
<dbReference type="AlphaFoldDB" id="A0A2S6N626"/>
<comment type="caution">
    <text evidence="4">The sequence shown here is derived from an EMBL/GenBank/DDBJ whole genome shotgun (WGS) entry which is preliminary data.</text>
</comment>
<dbReference type="PANTHER" id="PTHR43080">
    <property type="entry name" value="CBS DOMAIN-CONTAINING PROTEIN CBSX3, MITOCHONDRIAL"/>
    <property type="match status" value="1"/>
</dbReference>
<dbReference type="PROSITE" id="PS51371">
    <property type="entry name" value="CBS"/>
    <property type="match status" value="2"/>
</dbReference>
<gene>
    <name evidence="4" type="ORF">CCS01_20075</name>
</gene>
<dbReference type="EMBL" id="NHRY01000217">
    <property type="protein sequence ID" value="PPQ30059.1"/>
    <property type="molecule type" value="Genomic_DNA"/>
</dbReference>
<dbReference type="CDD" id="cd04623">
    <property type="entry name" value="CBS_pair_bac_euk"/>
    <property type="match status" value="1"/>
</dbReference>
<sequence length="144" mass="15432">MSVAAILKHKGYQVFTVDPTEPVSGIVQILSEHRIGAVLVVDAAEQMLGIVSERDVVRCLAANGNRTLDMTAGQLMTRALHVAHPESTVAEVMQMMTAGRFRHLPVVDHDALVGLISIGDVVKARIMEQDMAVDSLKAYVAGSA</sequence>
<dbReference type="Pfam" id="PF00571">
    <property type="entry name" value="CBS"/>
    <property type="match status" value="2"/>
</dbReference>
<dbReference type="Gene3D" id="3.10.580.10">
    <property type="entry name" value="CBS-domain"/>
    <property type="match status" value="1"/>
</dbReference>
<evidence type="ECO:0000256" key="1">
    <source>
        <dbReference type="ARBA" id="ARBA00023122"/>
    </source>
</evidence>
<feature type="domain" description="CBS" evidence="3">
    <location>
        <begin position="6"/>
        <end position="67"/>
    </location>
</feature>
<reference evidence="4 5" key="1">
    <citation type="journal article" date="2018" name="Arch. Microbiol.">
        <title>New insights into the metabolic potential of the phototrophic purple bacterium Rhodopila globiformis DSM 161(T) from its draft genome sequence and evidence for a vanadium-dependent nitrogenase.</title>
        <authorList>
            <person name="Imhoff J.F."/>
            <person name="Rahn T."/>
            <person name="Kunzel S."/>
            <person name="Neulinger S.C."/>
        </authorList>
    </citation>
    <scope>NUCLEOTIDE SEQUENCE [LARGE SCALE GENOMIC DNA]</scope>
    <source>
        <strain evidence="4 5">DSM 161</strain>
    </source>
</reference>
<feature type="domain" description="CBS" evidence="3">
    <location>
        <begin position="76"/>
        <end position="131"/>
    </location>
</feature>
<protein>
    <submittedName>
        <fullName evidence="4">Inosine-5-monophosphate dehydrogenase</fullName>
    </submittedName>
</protein>
<evidence type="ECO:0000256" key="2">
    <source>
        <dbReference type="PROSITE-ProRule" id="PRU00703"/>
    </source>
</evidence>
<proteinExistence type="predicted"/>
<keyword evidence="5" id="KW-1185">Reference proteome</keyword>
<name>A0A2S6N626_RHOGL</name>